<comment type="cofactor">
    <cofactor evidence="1">
        <name>FAD</name>
        <dbReference type="ChEBI" id="CHEBI:57692"/>
    </cofactor>
</comment>
<gene>
    <name evidence="7" type="ORF">BOTBODRAFT_27475</name>
</gene>
<dbReference type="SUPFAM" id="SSF51905">
    <property type="entry name" value="FAD/NAD(P)-binding domain"/>
    <property type="match status" value="1"/>
</dbReference>
<evidence type="ECO:0000256" key="1">
    <source>
        <dbReference type="ARBA" id="ARBA00001974"/>
    </source>
</evidence>
<dbReference type="STRING" id="930990.A0A067MWB7"/>
<evidence type="ECO:0000256" key="3">
    <source>
        <dbReference type="ARBA" id="ARBA00022630"/>
    </source>
</evidence>
<dbReference type="OrthoDB" id="2219495at2759"/>
<evidence type="ECO:0000256" key="2">
    <source>
        <dbReference type="ARBA" id="ARBA00010989"/>
    </source>
</evidence>
<keyword evidence="3" id="KW-0285">Flavoprotein</keyword>
<accession>A0A067MWB7</accession>
<evidence type="ECO:0000259" key="6">
    <source>
        <dbReference type="Pfam" id="PF01266"/>
    </source>
</evidence>
<dbReference type="Proteomes" id="UP000027195">
    <property type="component" value="Unassembled WGS sequence"/>
</dbReference>
<dbReference type="InterPro" id="IPR036188">
    <property type="entry name" value="FAD/NAD-bd_sf"/>
</dbReference>
<sequence length="427" mass="46732">MVNKSSEILVVGAGCFGLSTAYHLLQQGHLSVTIIDRAHDLPAVDAASTDINKVVRSSYDDIEFTALAREAIQDWKSGDWDGAYHECGVVVLGMGEAPYANQAYQNDVQLQARASLGIGSVQARFPPQTNLDAFGAVYVNLDGGWSNATKGVTKLMAKVRALGGHVKGGKELASLLYDDNGEVSGVKLVDGQEIKPDIIIVATGAWTPSLFHDIDMGLTDRLTATGQCLATVRLNDEQAERHKDCPVLLDWSSGFYVFPPNEDNVVKFAIHTGGYLNLVSSLDSLVPVSSPRTVTSHPSNGLAIPREMADILREKLASVYPELAEIPFHGTRMCWYTDTADANWVIDFHPKHPKLLFATGGSGHAYKFLPTIGRLVRERLEGTLNEKLARMFAFDRPLDHLDGSRLKHLKRKYLHEDGLVSAQDLRV</sequence>
<dbReference type="GO" id="GO:0050660">
    <property type="term" value="F:flavin adenine dinucleotide binding"/>
    <property type="evidence" value="ECO:0007669"/>
    <property type="project" value="InterPro"/>
</dbReference>
<dbReference type="PANTHER" id="PTHR10961">
    <property type="entry name" value="PEROXISOMAL SARCOSINE OXIDASE"/>
    <property type="match status" value="1"/>
</dbReference>
<dbReference type="GO" id="GO:0004657">
    <property type="term" value="F:proline dehydrogenase activity"/>
    <property type="evidence" value="ECO:0007669"/>
    <property type="project" value="TreeGrafter"/>
</dbReference>
<proteinExistence type="inferred from homology"/>
<dbReference type="InParanoid" id="A0A067MWB7"/>
<keyword evidence="8" id="KW-1185">Reference proteome</keyword>
<comment type="similarity">
    <text evidence="2">Belongs to the MSOX/MTOX family.</text>
</comment>
<dbReference type="HOGENOM" id="CLU_007884_0_1_1"/>
<keyword evidence="5" id="KW-0560">Oxidoreductase</keyword>
<dbReference type="Pfam" id="PF01266">
    <property type="entry name" value="DAO"/>
    <property type="match status" value="1"/>
</dbReference>
<evidence type="ECO:0000256" key="4">
    <source>
        <dbReference type="ARBA" id="ARBA00022827"/>
    </source>
</evidence>
<dbReference type="EMBL" id="KL198018">
    <property type="protein sequence ID" value="KDQ20053.1"/>
    <property type="molecule type" value="Genomic_DNA"/>
</dbReference>
<dbReference type="FunCoup" id="A0A067MWB7">
    <property type="interactions" value="139"/>
</dbReference>
<dbReference type="GO" id="GO:0008115">
    <property type="term" value="F:sarcosine oxidase activity"/>
    <property type="evidence" value="ECO:0007669"/>
    <property type="project" value="TreeGrafter"/>
</dbReference>
<evidence type="ECO:0000313" key="7">
    <source>
        <dbReference type="EMBL" id="KDQ20053.1"/>
    </source>
</evidence>
<dbReference type="AlphaFoldDB" id="A0A067MWB7"/>
<name>A0A067MWB7_BOTB1</name>
<organism evidence="7 8">
    <name type="scientific">Botryobasidium botryosum (strain FD-172 SS1)</name>
    <dbReference type="NCBI Taxonomy" id="930990"/>
    <lineage>
        <taxon>Eukaryota</taxon>
        <taxon>Fungi</taxon>
        <taxon>Dikarya</taxon>
        <taxon>Basidiomycota</taxon>
        <taxon>Agaricomycotina</taxon>
        <taxon>Agaricomycetes</taxon>
        <taxon>Cantharellales</taxon>
        <taxon>Botryobasidiaceae</taxon>
        <taxon>Botryobasidium</taxon>
    </lineage>
</organism>
<keyword evidence="4" id="KW-0274">FAD</keyword>
<evidence type="ECO:0000313" key="8">
    <source>
        <dbReference type="Proteomes" id="UP000027195"/>
    </source>
</evidence>
<dbReference type="InterPro" id="IPR045170">
    <property type="entry name" value="MTOX"/>
</dbReference>
<dbReference type="GO" id="GO:0050031">
    <property type="term" value="F:L-pipecolate oxidase activity"/>
    <property type="evidence" value="ECO:0007669"/>
    <property type="project" value="TreeGrafter"/>
</dbReference>
<dbReference type="InterPro" id="IPR006076">
    <property type="entry name" value="FAD-dep_OxRdtase"/>
</dbReference>
<dbReference type="Gene3D" id="3.30.9.10">
    <property type="entry name" value="D-Amino Acid Oxidase, subunit A, domain 2"/>
    <property type="match status" value="1"/>
</dbReference>
<evidence type="ECO:0000256" key="5">
    <source>
        <dbReference type="ARBA" id="ARBA00023002"/>
    </source>
</evidence>
<protein>
    <recommendedName>
        <fullName evidence="6">FAD dependent oxidoreductase domain-containing protein</fullName>
    </recommendedName>
</protein>
<feature type="domain" description="FAD dependent oxidoreductase" evidence="6">
    <location>
        <begin position="8"/>
        <end position="379"/>
    </location>
</feature>
<dbReference type="Gene3D" id="3.50.50.60">
    <property type="entry name" value="FAD/NAD(P)-binding domain"/>
    <property type="match status" value="1"/>
</dbReference>
<dbReference type="PANTHER" id="PTHR10961:SF46">
    <property type="entry name" value="PEROXISOMAL SARCOSINE OXIDASE"/>
    <property type="match status" value="1"/>
</dbReference>
<reference evidence="8" key="1">
    <citation type="journal article" date="2014" name="Proc. Natl. Acad. Sci. U.S.A.">
        <title>Extensive sampling of basidiomycete genomes demonstrates inadequacy of the white-rot/brown-rot paradigm for wood decay fungi.</title>
        <authorList>
            <person name="Riley R."/>
            <person name="Salamov A.A."/>
            <person name="Brown D.W."/>
            <person name="Nagy L.G."/>
            <person name="Floudas D."/>
            <person name="Held B.W."/>
            <person name="Levasseur A."/>
            <person name="Lombard V."/>
            <person name="Morin E."/>
            <person name="Otillar R."/>
            <person name="Lindquist E.A."/>
            <person name="Sun H."/>
            <person name="LaButti K.M."/>
            <person name="Schmutz J."/>
            <person name="Jabbour D."/>
            <person name="Luo H."/>
            <person name="Baker S.E."/>
            <person name="Pisabarro A.G."/>
            <person name="Walton J.D."/>
            <person name="Blanchette R.A."/>
            <person name="Henrissat B."/>
            <person name="Martin F."/>
            <person name="Cullen D."/>
            <person name="Hibbett D.S."/>
            <person name="Grigoriev I.V."/>
        </authorList>
    </citation>
    <scope>NUCLEOTIDE SEQUENCE [LARGE SCALE GENOMIC DNA]</scope>
    <source>
        <strain evidence="8">FD-172 SS1</strain>
    </source>
</reference>